<keyword evidence="3" id="KW-1185">Reference proteome</keyword>
<dbReference type="Proteomes" id="UP000531216">
    <property type="component" value="Unassembled WGS sequence"/>
</dbReference>
<dbReference type="SUPFAM" id="SSF51206">
    <property type="entry name" value="cAMP-binding domain-like"/>
    <property type="match status" value="1"/>
</dbReference>
<dbReference type="GO" id="GO:0005829">
    <property type="term" value="C:cytosol"/>
    <property type="evidence" value="ECO:0007669"/>
    <property type="project" value="TreeGrafter"/>
</dbReference>
<evidence type="ECO:0000259" key="1">
    <source>
        <dbReference type="PROSITE" id="PS50042"/>
    </source>
</evidence>
<dbReference type="Gene3D" id="2.60.120.10">
    <property type="entry name" value="Jelly Rolls"/>
    <property type="match status" value="1"/>
</dbReference>
<dbReference type="CDD" id="cd00038">
    <property type="entry name" value="CAP_ED"/>
    <property type="match status" value="1"/>
</dbReference>
<dbReference type="AlphaFoldDB" id="A0A7W6FUF3"/>
<comment type="caution">
    <text evidence="2">The sequence shown here is derived from an EMBL/GenBank/DDBJ whole genome shotgun (WGS) entry which is preliminary data.</text>
</comment>
<evidence type="ECO:0000313" key="3">
    <source>
        <dbReference type="Proteomes" id="UP000531216"/>
    </source>
</evidence>
<proteinExistence type="predicted"/>
<feature type="domain" description="Cyclic nucleotide-binding" evidence="1">
    <location>
        <begin position="34"/>
        <end position="153"/>
    </location>
</feature>
<dbReference type="PANTHER" id="PTHR24567">
    <property type="entry name" value="CRP FAMILY TRANSCRIPTIONAL REGULATORY PROTEIN"/>
    <property type="match status" value="1"/>
</dbReference>
<name>A0A7W6FUF3_9HYPH</name>
<gene>
    <name evidence="2" type="ORF">GGR05_002168</name>
</gene>
<dbReference type="SMART" id="SM00100">
    <property type="entry name" value="cNMP"/>
    <property type="match status" value="1"/>
</dbReference>
<evidence type="ECO:0000313" key="2">
    <source>
        <dbReference type="EMBL" id="MBB3936018.1"/>
    </source>
</evidence>
<dbReference type="PANTHER" id="PTHR24567:SF68">
    <property type="entry name" value="DNA-BINDING TRANSCRIPTIONAL DUAL REGULATOR CRP"/>
    <property type="match status" value="1"/>
</dbReference>
<dbReference type="PROSITE" id="PS50042">
    <property type="entry name" value="CNMP_BINDING_3"/>
    <property type="match status" value="1"/>
</dbReference>
<dbReference type="InterPro" id="IPR050397">
    <property type="entry name" value="Env_Response_Regulators"/>
</dbReference>
<dbReference type="InterPro" id="IPR000595">
    <property type="entry name" value="cNMP-bd_dom"/>
</dbReference>
<dbReference type="Pfam" id="PF00027">
    <property type="entry name" value="cNMP_binding"/>
    <property type="match status" value="1"/>
</dbReference>
<dbReference type="InterPro" id="IPR018490">
    <property type="entry name" value="cNMP-bd_dom_sf"/>
</dbReference>
<dbReference type="GO" id="GO:0003700">
    <property type="term" value="F:DNA-binding transcription factor activity"/>
    <property type="evidence" value="ECO:0007669"/>
    <property type="project" value="TreeGrafter"/>
</dbReference>
<organism evidence="2 3">
    <name type="scientific">Aureimonas phyllosphaerae</name>
    <dbReference type="NCBI Taxonomy" id="1166078"/>
    <lineage>
        <taxon>Bacteria</taxon>
        <taxon>Pseudomonadati</taxon>
        <taxon>Pseudomonadota</taxon>
        <taxon>Alphaproteobacteria</taxon>
        <taxon>Hyphomicrobiales</taxon>
        <taxon>Aurantimonadaceae</taxon>
        <taxon>Aureimonas</taxon>
    </lineage>
</organism>
<protein>
    <submittedName>
        <fullName evidence="2">CRP-like cAMP-binding protein</fullName>
    </submittedName>
</protein>
<sequence>MSEAGAPRPAGGVKGVSVGMSLESDMELLGGVSLFQDLTRDQLRLLAFGAEHRHLRSGEILFRAEARADAGFIVASGMVNLVDGEGDARRVVETAGPGSLLGEMALMADTRRPVTAVTATDCDFIRISRPLFRRMLQEYPEIAVTLHDRITGELAAMTARILALSDVFDYDDETDAPAGPPPGDGEPRP</sequence>
<dbReference type="EMBL" id="JACIDO010000004">
    <property type="protein sequence ID" value="MBB3936018.1"/>
    <property type="molecule type" value="Genomic_DNA"/>
</dbReference>
<accession>A0A7W6FUF3</accession>
<reference evidence="2 3" key="1">
    <citation type="submission" date="2020-08" db="EMBL/GenBank/DDBJ databases">
        <title>Genomic Encyclopedia of Type Strains, Phase IV (KMG-IV): sequencing the most valuable type-strain genomes for metagenomic binning, comparative biology and taxonomic classification.</title>
        <authorList>
            <person name="Goeker M."/>
        </authorList>
    </citation>
    <scope>NUCLEOTIDE SEQUENCE [LARGE SCALE GENOMIC DNA]</scope>
    <source>
        <strain evidence="2 3">DSM 25024</strain>
    </source>
</reference>
<dbReference type="RefSeq" id="WP_244545984.1">
    <property type="nucleotide sequence ID" value="NZ_FOOA01000009.1"/>
</dbReference>
<dbReference type="InterPro" id="IPR014710">
    <property type="entry name" value="RmlC-like_jellyroll"/>
</dbReference>